<evidence type="ECO:0000313" key="2">
    <source>
        <dbReference type="Proteomes" id="UP000032049"/>
    </source>
</evidence>
<sequence>MPYTLSIKPDANASLALKNIMSLVKVAFKRSGETLYGTPLDITSPSVIYPSEPGSLSTAYDPKYSISSKDMLGLFKAHPEYINGSTYTVTITYNIQTI</sequence>
<protein>
    <submittedName>
        <fullName evidence="1">Uncharacterized protein</fullName>
    </submittedName>
</protein>
<evidence type="ECO:0000313" key="1">
    <source>
        <dbReference type="EMBL" id="KIO78983.1"/>
    </source>
</evidence>
<gene>
    <name evidence="1" type="ORF">TH53_00390</name>
</gene>
<keyword evidence="2" id="KW-1185">Reference proteome</keyword>
<name>A0A0D0FAX6_9SPHI</name>
<dbReference type="EMBL" id="JXRA01000003">
    <property type="protein sequence ID" value="KIO78983.1"/>
    <property type="molecule type" value="Genomic_DNA"/>
</dbReference>
<accession>A0A0D0FAX6</accession>
<dbReference type="RefSeq" id="WP_041877280.1">
    <property type="nucleotide sequence ID" value="NZ_JXRA01000003.1"/>
</dbReference>
<organism evidence="1 2">
    <name type="scientific">Pedobacter lusitanus</name>
    <dbReference type="NCBI Taxonomy" id="1503925"/>
    <lineage>
        <taxon>Bacteria</taxon>
        <taxon>Pseudomonadati</taxon>
        <taxon>Bacteroidota</taxon>
        <taxon>Sphingobacteriia</taxon>
        <taxon>Sphingobacteriales</taxon>
        <taxon>Sphingobacteriaceae</taxon>
        <taxon>Pedobacter</taxon>
    </lineage>
</organism>
<dbReference type="STRING" id="1503925.TH53_00390"/>
<dbReference type="Proteomes" id="UP000032049">
    <property type="component" value="Unassembled WGS sequence"/>
</dbReference>
<reference evidence="1 2" key="1">
    <citation type="submission" date="2015-01" db="EMBL/GenBank/DDBJ databases">
        <title>Draft genome sequence of Pedobacter sp. NL19 isolated from sludge of an effluent treatment pond in an abandoned uranium mine.</title>
        <authorList>
            <person name="Santos T."/>
            <person name="Caetano T."/>
            <person name="Covas C."/>
            <person name="Cruz A."/>
            <person name="Mendo S."/>
        </authorList>
    </citation>
    <scope>NUCLEOTIDE SEQUENCE [LARGE SCALE GENOMIC DNA]</scope>
    <source>
        <strain evidence="1 2">NL19</strain>
    </source>
</reference>
<proteinExistence type="predicted"/>
<dbReference type="AlphaFoldDB" id="A0A0D0FAX6"/>
<comment type="caution">
    <text evidence="1">The sequence shown here is derived from an EMBL/GenBank/DDBJ whole genome shotgun (WGS) entry which is preliminary data.</text>
</comment>